<evidence type="ECO:0000313" key="3">
    <source>
        <dbReference type="Proteomes" id="UP000824755"/>
    </source>
</evidence>
<dbReference type="InterPro" id="IPR025979">
    <property type="entry name" value="ChrR-like_cupin_dom"/>
</dbReference>
<accession>A0ABX8WN45</accession>
<feature type="domain" description="ChrR-like cupin" evidence="1">
    <location>
        <begin position="110"/>
        <end position="200"/>
    </location>
</feature>
<sequence length="221" mass="23871">MTPRHHLDATTLVSYAAGALPPETAAIASLHFSACGHCRAKLLDAERIGGALVERQLPTWSEGKASILRETMLRALDEAHTVAAPAVHRADRSDEDAMPEVLQPYFGKTFSALKWRWMGSGAHYVRVVGPSGVVLLLLRIAPGKRMPVHGHQAGELTQILQGAYHDALGYFQAGDAADLDSEIEHQPVTAPGPACICVSALEKPLRFPGWFARKLQPVFGV</sequence>
<keyword evidence="3" id="KW-1185">Reference proteome</keyword>
<dbReference type="RefSeq" id="WP_220379869.1">
    <property type="nucleotide sequence ID" value="NZ_CP080544.1"/>
</dbReference>
<dbReference type="SUPFAM" id="SSF51182">
    <property type="entry name" value="RmlC-like cupins"/>
    <property type="match status" value="1"/>
</dbReference>
<dbReference type="Gene3D" id="2.60.120.10">
    <property type="entry name" value="Jelly Rolls"/>
    <property type="match status" value="1"/>
</dbReference>
<evidence type="ECO:0000259" key="1">
    <source>
        <dbReference type="Pfam" id="PF12973"/>
    </source>
</evidence>
<dbReference type="InterPro" id="IPR011051">
    <property type="entry name" value="RmlC_Cupin_sf"/>
</dbReference>
<gene>
    <name evidence="2" type="ORF">H8L67_00560</name>
</gene>
<dbReference type="EMBL" id="CP080544">
    <property type="protein sequence ID" value="QYR53050.1"/>
    <property type="molecule type" value="Genomic_DNA"/>
</dbReference>
<dbReference type="CDD" id="cd20301">
    <property type="entry name" value="cupin_ChrR"/>
    <property type="match status" value="1"/>
</dbReference>
<protein>
    <submittedName>
        <fullName evidence="2">ChrR family anti-sigma-E factor</fullName>
    </submittedName>
</protein>
<dbReference type="Gene3D" id="1.10.10.1320">
    <property type="entry name" value="Anti-sigma factor, zinc-finger domain"/>
    <property type="match status" value="1"/>
</dbReference>
<dbReference type="InterPro" id="IPR014710">
    <property type="entry name" value="RmlC-like_jellyroll"/>
</dbReference>
<proteinExistence type="predicted"/>
<dbReference type="NCBIfam" id="TIGR02451">
    <property type="entry name" value="anti_sig_ChrR"/>
    <property type="match status" value="1"/>
</dbReference>
<reference evidence="2 3" key="1">
    <citation type="submission" date="2021-08" db="EMBL/GenBank/DDBJ databases">
        <title>Lysobacter sp. strain CJ11 Genome sequencing and assembly.</title>
        <authorList>
            <person name="Kim I."/>
        </authorList>
    </citation>
    <scope>NUCLEOTIDE SEQUENCE [LARGE SCALE GENOMIC DNA]</scope>
    <source>
        <strain evidence="2 3">CJ11</strain>
    </source>
</reference>
<dbReference type="Proteomes" id="UP000824755">
    <property type="component" value="Chromosome"/>
</dbReference>
<name>A0ABX8WN45_9GAMM</name>
<dbReference type="InterPro" id="IPR041916">
    <property type="entry name" value="Anti_sigma_zinc_sf"/>
</dbReference>
<dbReference type="InterPro" id="IPR012807">
    <property type="entry name" value="Anti-sigma_ChrR"/>
</dbReference>
<evidence type="ECO:0000313" key="2">
    <source>
        <dbReference type="EMBL" id="QYR53050.1"/>
    </source>
</evidence>
<dbReference type="Pfam" id="PF12973">
    <property type="entry name" value="Cupin_7"/>
    <property type="match status" value="1"/>
</dbReference>
<organism evidence="2 3">
    <name type="scientific">Lysobacter soyae</name>
    <dbReference type="NCBI Taxonomy" id="2764185"/>
    <lineage>
        <taxon>Bacteria</taxon>
        <taxon>Pseudomonadati</taxon>
        <taxon>Pseudomonadota</taxon>
        <taxon>Gammaproteobacteria</taxon>
        <taxon>Lysobacterales</taxon>
        <taxon>Lysobacteraceae</taxon>
        <taxon>Lysobacter</taxon>
    </lineage>
</organism>